<protein>
    <recommendedName>
        <fullName evidence="4">Junctophilin 4</fullName>
    </recommendedName>
</protein>
<keyword evidence="3" id="KW-1185">Reference proteome</keyword>
<dbReference type="PANTHER" id="PTHR23085">
    <property type="entry name" value="GH28348P"/>
    <property type="match status" value="1"/>
</dbReference>
<feature type="region of interest" description="Disordered" evidence="1">
    <location>
        <begin position="1"/>
        <end position="48"/>
    </location>
</feature>
<dbReference type="AlphaFoldDB" id="A0A7N9D5X4"/>
<dbReference type="GO" id="GO:0005886">
    <property type="term" value="C:plasma membrane"/>
    <property type="evidence" value="ECO:0007669"/>
    <property type="project" value="TreeGrafter"/>
</dbReference>
<dbReference type="GO" id="GO:0048167">
    <property type="term" value="P:regulation of synaptic plasticity"/>
    <property type="evidence" value="ECO:0007669"/>
    <property type="project" value="TreeGrafter"/>
</dbReference>
<reference evidence="2" key="3">
    <citation type="submission" date="2025-09" db="UniProtKB">
        <authorList>
            <consortium name="Ensembl"/>
        </authorList>
    </citation>
    <scope>IDENTIFICATION</scope>
</reference>
<feature type="compositionally biased region" description="Pro residues" evidence="1">
    <location>
        <begin position="325"/>
        <end position="336"/>
    </location>
</feature>
<accession>A0A7N9D5X4</accession>
<feature type="region of interest" description="Disordered" evidence="1">
    <location>
        <begin position="159"/>
        <end position="181"/>
    </location>
</feature>
<reference evidence="2" key="2">
    <citation type="submission" date="2025-08" db="UniProtKB">
        <authorList>
            <consortium name="Ensembl"/>
        </authorList>
    </citation>
    <scope>IDENTIFICATION</scope>
</reference>
<dbReference type="GO" id="GO:0030314">
    <property type="term" value="C:junctional membrane complex"/>
    <property type="evidence" value="ECO:0007669"/>
    <property type="project" value="InterPro"/>
</dbReference>
<dbReference type="Proteomes" id="UP000233100">
    <property type="component" value="Chromosome 7"/>
</dbReference>
<dbReference type="GO" id="GO:0005789">
    <property type="term" value="C:endoplasmic reticulum membrane"/>
    <property type="evidence" value="ECO:0007669"/>
    <property type="project" value="TreeGrafter"/>
</dbReference>
<dbReference type="SUPFAM" id="SSF82185">
    <property type="entry name" value="Histone H3 K4-specific methyltransferase SET7/9 N-terminal domain"/>
    <property type="match status" value="1"/>
</dbReference>
<proteinExistence type="predicted"/>
<evidence type="ECO:0008006" key="4">
    <source>
        <dbReference type="Google" id="ProtNLM"/>
    </source>
</evidence>
<reference evidence="2 3" key="1">
    <citation type="submission" date="2013-03" db="EMBL/GenBank/DDBJ databases">
        <authorList>
            <person name="Warren W."/>
            <person name="Wilson R.K."/>
        </authorList>
    </citation>
    <scope>NUCLEOTIDE SEQUENCE</scope>
</reference>
<evidence type="ECO:0000313" key="3">
    <source>
        <dbReference type="Proteomes" id="UP000233100"/>
    </source>
</evidence>
<evidence type="ECO:0000256" key="1">
    <source>
        <dbReference type="SAM" id="MobiDB-lite"/>
    </source>
</evidence>
<feature type="compositionally biased region" description="Pro residues" evidence="1">
    <location>
        <begin position="22"/>
        <end position="34"/>
    </location>
</feature>
<dbReference type="GeneTree" id="ENSGT00940000162272"/>
<organism evidence="2 3">
    <name type="scientific">Macaca fascicularis</name>
    <name type="common">Crab-eating macaque</name>
    <name type="synonym">Cynomolgus monkey</name>
    <dbReference type="NCBI Taxonomy" id="9541"/>
    <lineage>
        <taxon>Eukaryota</taxon>
        <taxon>Metazoa</taxon>
        <taxon>Chordata</taxon>
        <taxon>Craniata</taxon>
        <taxon>Vertebrata</taxon>
        <taxon>Euteleostomi</taxon>
        <taxon>Mammalia</taxon>
        <taxon>Eutheria</taxon>
        <taxon>Euarchontoglires</taxon>
        <taxon>Primates</taxon>
        <taxon>Haplorrhini</taxon>
        <taxon>Catarrhini</taxon>
        <taxon>Cercopithecidae</taxon>
        <taxon>Cercopithecinae</taxon>
        <taxon>Macaca</taxon>
    </lineage>
</organism>
<dbReference type="InterPro" id="IPR017191">
    <property type="entry name" value="Junctophilin"/>
</dbReference>
<name>A0A7N9D5X4_MACFA</name>
<dbReference type="PANTHER" id="PTHR23085:SF14">
    <property type="entry name" value="JUNCTOPHILIN-4"/>
    <property type="match status" value="1"/>
</dbReference>
<evidence type="ECO:0000313" key="2">
    <source>
        <dbReference type="Ensembl" id="ENSMFAP00000061725.1"/>
    </source>
</evidence>
<dbReference type="Ensembl" id="ENSMFAT00000073530.1">
    <property type="protein sequence ID" value="ENSMFAP00000061725.1"/>
    <property type="gene ID" value="ENSMFAG00000051924.1"/>
</dbReference>
<feature type="region of interest" description="Disordered" evidence="1">
    <location>
        <begin position="265"/>
        <end position="374"/>
    </location>
</feature>
<sequence>MRVRPCLPSLGPPARPRSNCPAPRPRPAPRPQPALQPQDALSRRGLRPRQLHACPRGKFDFDDGAATWGWEAGGHMATACTGPGAQGEYSGCWAHGFESLGVFTGPGGHSYQGHWQQGKREGLGVERKSRWTYRGEWLGGLKGRSGVWEACPACATPGSGRTVSRTATAPRPTPTEVRDPPTVLHHHPSCLHSPFMVLSFHLCPPPLSPPPACPSYLHVRAPPFFHSTLPLPCCPSSQFLPNLHTNRLHLSRLTLGLPGGLGTWGARSPAARPDSFSHPSTARRHLPGPVAGREAPRLRGAPECALPSGGAAALTPPHLPGFRPQRPPTPPPPLPLPGDEGGSPASGSRGGFVLAGPGTPTARPPESALRRPADSFVARCCSAASERADVAAPWAASEAPCAAR</sequence>